<keyword evidence="2" id="KW-0614">Plasmid</keyword>
<dbReference type="SUPFAM" id="SSF109709">
    <property type="entry name" value="KorB DNA-binding domain-like"/>
    <property type="match status" value="1"/>
</dbReference>
<accession>A0A0G4E545</accession>
<reference evidence="2" key="2">
    <citation type="submission" date="2015-06" db="EMBL/GenBank/DDBJ databases">
        <title>Environmentally co-occuring mercury resistance plasmids are genetically and phenotypically diverse and confer variable context-dependent fitness effects.</title>
        <authorList>
            <person name="Hall J.P.J."/>
            <person name="Harrison E."/>
            <person name="Lilley A.K."/>
            <person name="Paterson S."/>
            <person name="Spiers A.J."/>
            <person name="Brockhurst M.A."/>
        </authorList>
    </citation>
    <scope>NUCLEOTIDE SEQUENCE [LARGE SCALE GENOMIC DNA]</scope>
    <source>
        <strain evidence="2">SBW25</strain>
        <plasmid evidence="2">pQBR57</plasmid>
    </source>
</reference>
<name>A0A0G4E545_PSEFS</name>
<evidence type="ECO:0000256" key="1">
    <source>
        <dbReference type="SAM" id="MobiDB-lite"/>
    </source>
</evidence>
<dbReference type="AlphaFoldDB" id="A0A0G4E545"/>
<geneLocation type="plasmid" evidence="2">
    <name>pQBR57</name>
</geneLocation>
<dbReference type="Gene3D" id="1.10.10.2830">
    <property type="match status" value="1"/>
</dbReference>
<proteinExistence type="predicted"/>
<organism evidence="2">
    <name type="scientific">Pseudomonas fluorescens (strain SBW25)</name>
    <dbReference type="NCBI Taxonomy" id="216595"/>
    <lineage>
        <taxon>Bacteria</taxon>
        <taxon>Pseudomonadati</taxon>
        <taxon>Pseudomonadota</taxon>
        <taxon>Gammaproteobacteria</taxon>
        <taxon>Pseudomonadales</taxon>
        <taxon>Pseudomonadaceae</taxon>
        <taxon>Pseudomonas</taxon>
    </lineage>
</organism>
<gene>
    <name evidence="2" type="ORF">PQBR57_0341</name>
</gene>
<reference evidence="2" key="1">
    <citation type="submission" date="2014-12" db="EMBL/GenBank/DDBJ databases">
        <authorList>
            <person name="Hall J."/>
        </authorList>
    </citation>
    <scope>NUCLEOTIDE SEQUENCE [LARGE SCALE GENOMIC DNA]</scope>
    <source>
        <strain evidence="2">SBW25</strain>
        <plasmid evidence="2">pQBR57</plasmid>
    </source>
</reference>
<protein>
    <submittedName>
        <fullName evidence="2">Predicted transcriptional regulators</fullName>
    </submittedName>
</protein>
<feature type="region of interest" description="Disordered" evidence="1">
    <location>
        <begin position="342"/>
        <end position="361"/>
    </location>
</feature>
<evidence type="ECO:0000313" key="2">
    <source>
        <dbReference type="EMBL" id="CEK42294.1"/>
    </source>
</evidence>
<dbReference type="RefSeq" id="WP_192963459.1">
    <property type="nucleotide sequence ID" value="NZ_LN713926.1"/>
</dbReference>
<sequence>MTAFNETIQQSIESFDMTLVAGSVKKVMATIKAEYDTQVENEEFKIKGAGGSSDLWKVPVTALKVLPGFNVRLPGQELEDHIEYLADSILEEGFNHSRPLAALVLEIDGVLGIYVYDGHCRLEGTHRAIAKGSTIQALPVIVTDGKKVNLDDLYVMVHNLNKGKELAPFEIGVLCKRLWKNGHDEKTIGRRMNIKPQYVDGLLRLVSAPKPLVDAVTSNELSASEAIRMLRTHGNGKVVEELELMRMRALAEQQAKAPAAPEPALSLEPEAENATAKPPAKIRLTARHASNAHVKKTVSKHGLAMFQTARSIKADPAYDSLSVSTRVALEELMALLDEAEKADAAPGAAGNEGIEADKVAA</sequence>
<feature type="compositionally biased region" description="Low complexity" evidence="1">
    <location>
        <begin position="344"/>
        <end position="353"/>
    </location>
</feature>
<dbReference type="EMBL" id="LN713926">
    <property type="protein sequence ID" value="CEK42294.1"/>
    <property type="molecule type" value="Genomic_DNA"/>
</dbReference>